<keyword evidence="6" id="KW-0460">Magnesium</keyword>
<feature type="compositionally biased region" description="Basic residues" evidence="8">
    <location>
        <begin position="134"/>
        <end position="144"/>
    </location>
</feature>
<dbReference type="GO" id="GO:0008296">
    <property type="term" value="F:3'-5'-DNA exonuclease activity"/>
    <property type="evidence" value="ECO:0007669"/>
    <property type="project" value="TreeGrafter"/>
</dbReference>
<dbReference type="CDD" id="cd06127">
    <property type="entry name" value="DEDDh"/>
    <property type="match status" value="1"/>
</dbReference>
<evidence type="ECO:0000313" key="10">
    <source>
        <dbReference type="EMBL" id="KAJ8447803.1"/>
    </source>
</evidence>
<dbReference type="GO" id="GO:0003676">
    <property type="term" value="F:nucleic acid binding"/>
    <property type="evidence" value="ECO:0007669"/>
    <property type="project" value="InterPro"/>
</dbReference>
<feature type="compositionally biased region" description="Basic residues" evidence="8">
    <location>
        <begin position="97"/>
        <end position="116"/>
    </location>
</feature>
<evidence type="ECO:0000256" key="1">
    <source>
        <dbReference type="ARBA" id="ARBA00001946"/>
    </source>
</evidence>
<comment type="caution">
    <text evidence="10">The sequence shown here is derived from an EMBL/GenBank/DDBJ whole genome shotgun (WGS) entry which is preliminary data.</text>
</comment>
<evidence type="ECO:0000256" key="8">
    <source>
        <dbReference type="SAM" id="MobiDB-lite"/>
    </source>
</evidence>
<keyword evidence="4" id="KW-0378">Hydrolase</keyword>
<dbReference type="InterPro" id="IPR036397">
    <property type="entry name" value="RNaseH_sf"/>
</dbReference>
<protein>
    <recommendedName>
        <fullName evidence="9">Exonuclease domain-containing protein</fullName>
    </recommendedName>
</protein>
<feature type="compositionally biased region" description="Acidic residues" evidence="8">
    <location>
        <begin position="33"/>
        <end position="91"/>
    </location>
</feature>
<dbReference type="OrthoDB" id="10250935at2759"/>
<reference evidence="10" key="1">
    <citation type="submission" date="2022-04" db="EMBL/GenBank/DDBJ databases">
        <title>Carnegiea gigantea Genome sequencing and assembly v2.</title>
        <authorList>
            <person name="Copetti D."/>
            <person name="Sanderson M.J."/>
            <person name="Burquez A."/>
            <person name="Wojciechowski M.F."/>
        </authorList>
    </citation>
    <scope>NUCLEOTIDE SEQUENCE</scope>
    <source>
        <strain evidence="10">SGP5-SGP5p</strain>
        <tissue evidence="10">Aerial part</tissue>
    </source>
</reference>
<dbReference type="PANTHER" id="PTHR13058">
    <property type="entry name" value="THREE PRIME REPAIR EXONUCLEASE 1, 2"/>
    <property type="match status" value="1"/>
</dbReference>
<evidence type="ECO:0000256" key="6">
    <source>
        <dbReference type="ARBA" id="ARBA00022842"/>
    </source>
</evidence>
<dbReference type="GO" id="GO:0006308">
    <property type="term" value="P:DNA catabolic process"/>
    <property type="evidence" value="ECO:0007669"/>
    <property type="project" value="TreeGrafter"/>
</dbReference>
<evidence type="ECO:0000313" key="11">
    <source>
        <dbReference type="Proteomes" id="UP001153076"/>
    </source>
</evidence>
<evidence type="ECO:0000256" key="7">
    <source>
        <dbReference type="ARBA" id="ARBA00025769"/>
    </source>
</evidence>
<dbReference type="SUPFAM" id="SSF53098">
    <property type="entry name" value="Ribonuclease H-like"/>
    <property type="match status" value="1"/>
</dbReference>
<dbReference type="GO" id="GO:0046872">
    <property type="term" value="F:metal ion binding"/>
    <property type="evidence" value="ECO:0007669"/>
    <property type="project" value="UniProtKB-KW"/>
</dbReference>
<dbReference type="GO" id="GO:0005737">
    <property type="term" value="C:cytoplasm"/>
    <property type="evidence" value="ECO:0007669"/>
    <property type="project" value="TreeGrafter"/>
</dbReference>
<proteinExistence type="inferred from homology"/>
<dbReference type="EMBL" id="JAKOGI010000035">
    <property type="protein sequence ID" value="KAJ8447803.1"/>
    <property type="molecule type" value="Genomic_DNA"/>
</dbReference>
<feature type="compositionally biased region" description="Polar residues" evidence="8">
    <location>
        <begin position="145"/>
        <end position="155"/>
    </location>
</feature>
<dbReference type="Pfam" id="PF00929">
    <property type="entry name" value="RNase_T"/>
    <property type="match status" value="1"/>
</dbReference>
<keyword evidence="3" id="KW-0479">Metal-binding</keyword>
<name>A0A9Q1KQP9_9CARY</name>
<comment type="cofactor">
    <cofactor evidence="1">
        <name>Mg(2+)</name>
        <dbReference type="ChEBI" id="CHEBI:18420"/>
    </cofactor>
</comment>
<feature type="compositionally biased region" description="Basic residues" evidence="8">
    <location>
        <begin position="156"/>
        <end position="170"/>
    </location>
</feature>
<dbReference type="InterPro" id="IPR040393">
    <property type="entry name" value="TREX1/2"/>
</dbReference>
<evidence type="ECO:0000259" key="9">
    <source>
        <dbReference type="SMART" id="SM00479"/>
    </source>
</evidence>
<keyword evidence="5" id="KW-0269">Exonuclease</keyword>
<evidence type="ECO:0000256" key="4">
    <source>
        <dbReference type="ARBA" id="ARBA00022801"/>
    </source>
</evidence>
<feature type="domain" description="Exonuclease" evidence="9">
    <location>
        <begin position="193"/>
        <end position="324"/>
    </location>
</feature>
<dbReference type="InterPro" id="IPR012337">
    <property type="entry name" value="RNaseH-like_sf"/>
</dbReference>
<keyword evidence="2" id="KW-0540">Nuclease</keyword>
<keyword evidence="11" id="KW-1185">Reference proteome</keyword>
<gene>
    <name evidence="10" type="ORF">Cgig2_015166</name>
</gene>
<evidence type="ECO:0000256" key="5">
    <source>
        <dbReference type="ARBA" id="ARBA00022839"/>
    </source>
</evidence>
<comment type="similarity">
    <text evidence="7">Belongs to the exonuclease superfamily. TREX family.</text>
</comment>
<accession>A0A9Q1KQP9</accession>
<organism evidence="10 11">
    <name type="scientific">Carnegiea gigantea</name>
    <dbReference type="NCBI Taxonomy" id="171969"/>
    <lineage>
        <taxon>Eukaryota</taxon>
        <taxon>Viridiplantae</taxon>
        <taxon>Streptophyta</taxon>
        <taxon>Embryophyta</taxon>
        <taxon>Tracheophyta</taxon>
        <taxon>Spermatophyta</taxon>
        <taxon>Magnoliopsida</taxon>
        <taxon>eudicotyledons</taxon>
        <taxon>Gunneridae</taxon>
        <taxon>Pentapetalae</taxon>
        <taxon>Caryophyllales</taxon>
        <taxon>Cactineae</taxon>
        <taxon>Cactaceae</taxon>
        <taxon>Cactoideae</taxon>
        <taxon>Echinocereeae</taxon>
        <taxon>Carnegiea</taxon>
    </lineage>
</organism>
<dbReference type="SMART" id="SM00479">
    <property type="entry name" value="EXOIII"/>
    <property type="match status" value="1"/>
</dbReference>
<feature type="region of interest" description="Disordered" evidence="8">
    <location>
        <begin position="1"/>
        <end position="177"/>
    </location>
</feature>
<dbReference type="Gene3D" id="3.30.420.10">
    <property type="entry name" value="Ribonuclease H-like superfamily/Ribonuclease H"/>
    <property type="match status" value="1"/>
</dbReference>
<dbReference type="InterPro" id="IPR013520">
    <property type="entry name" value="Ribonucl_H"/>
</dbReference>
<evidence type="ECO:0000256" key="3">
    <source>
        <dbReference type="ARBA" id="ARBA00022723"/>
    </source>
</evidence>
<dbReference type="PANTHER" id="PTHR13058:SF19">
    <property type="entry name" value="LD40940P"/>
    <property type="match status" value="1"/>
</dbReference>
<dbReference type="Proteomes" id="UP001153076">
    <property type="component" value="Unassembled WGS sequence"/>
</dbReference>
<evidence type="ECO:0000256" key="2">
    <source>
        <dbReference type="ARBA" id="ARBA00022722"/>
    </source>
</evidence>
<dbReference type="AlphaFoldDB" id="A0A9Q1KQP9"/>
<sequence>MGRRSVVESTDSDESDYDQYYMPMYDSESVEQSVDDSEDSDEDSDDSESCYDSDEEEEDDDDDDDSESCYDSDEDDDSDEESSYDSCEIEEVIALTRMKRTKKQSGRTSKLSKKSKSCATRSKPGAKKDVIRQALKKKISKKSTRSLTSQGNTSSCRKKPATTRSKKGKEKAKAGMRVVSSNKKKDLGNRPVTFLVFDLETTGLHRIYHRIIEIALVDINGGERSTFYSLVNPGCPVTNSHIHGITSNMVTRPGVPRMQGMIPKLLQFVKSREKAGGYVVLVAHNARRFDVPFLENEFKRCSTPIPSNWLFLDTLPLARQAMKSTG</sequence>